<feature type="transmembrane region" description="Helical" evidence="8">
    <location>
        <begin position="28"/>
        <end position="47"/>
    </location>
</feature>
<dbReference type="PROSITE" id="PS50089">
    <property type="entry name" value="ZF_RING_2"/>
    <property type="match status" value="1"/>
</dbReference>
<dbReference type="PANTHER" id="PTHR14155">
    <property type="entry name" value="RING FINGER DOMAIN-CONTAINING"/>
    <property type="match status" value="1"/>
</dbReference>
<organism evidence="10 11">
    <name type="scientific">Lolium multiflorum</name>
    <name type="common">Italian ryegrass</name>
    <name type="synonym">Lolium perenne subsp. multiflorum</name>
    <dbReference type="NCBI Taxonomy" id="4521"/>
    <lineage>
        <taxon>Eukaryota</taxon>
        <taxon>Viridiplantae</taxon>
        <taxon>Streptophyta</taxon>
        <taxon>Embryophyta</taxon>
        <taxon>Tracheophyta</taxon>
        <taxon>Spermatophyta</taxon>
        <taxon>Magnoliopsida</taxon>
        <taxon>Liliopsida</taxon>
        <taxon>Poales</taxon>
        <taxon>Poaceae</taxon>
        <taxon>BOP clade</taxon>
        <taxon>Pooideae</taxon>
        <taxon>Poodae</taxon>
        <taxon>Poeae</taxon>
        <taxon>Poeae Chloroplast Group 2 (Poeae type)</taxon>
        <taxon>Loliodinae</taxon>
        <taxon>Loliinae</taxon>
        <taxon>Lolium</taxon>
    </lineage>
</organism>
<dbReference type="SMART" id="SM00184">
    <property type="entry name" value="RING"/>
    <property type="match status" value="1"/>
</dbReference>
<feature type="transmembrane region" description="Helical" evidence="8">
    <location>
        <begin position="53"/>
        <end position="74"/>
    </location>
</feature>
<dbReference type="InterPro" id="IPR013083">
    <property type="entry name" value="Znf_RING/FYVE/PHD"/>
</dbReference>
<keyword evidence="8" id="KW-0812">Transmembrane</keyword>
<keyword evidence="3" id="KW-0479">Metal-binding</keyword>
<keyword evidence="8" id="KW-1133">Transmembrane helix</keyword>
<dbReference type="GO" id="GO:0061630">
    <property type="term" value="F:ubiquitin protein ligase activity"/>
    <property type="evidence" value="ECO:0007669"/>
    <property type="project" value="UniProtKB-EC"/>
</dbReference>
<proteinExistence type="inferred from homology"/>
<keyword evidence="4 7" id="KW-0863">Zinc-finger</keyword>
<evidence type="ECO:0000256" key="6">
    <source>
        <dbReference type="ARBA" id="ARBA00024209"/>
    </source>
</evidence>
<dbReference type="Proteomes" id="UP001231189">
    <property type="component" value="Unassembled WGS sequence"/>
</dbReference>
<dbReference type="PANTHER" id="PTHR14155:SF628">
    <property type="entry name" value="RING-TYPE DOMAIN-CONTAINING PROTEIN"/>
    <property type="match status" value="1"/>
</dbReference>
<evidence type="ECO:0000256" key="7">
    <source>
        <dbReference type="PROSITE-ProRule" id="PRU00175"/>
    </source>
</evidence>
<evidence type="ECO:0000313" key="11">
    <source>
        <dbReference type="Proteomes" id="UP001231189"/>
    </source>
</evidence>
<name>A0AAD8RAN0_LOLMU</name>
<evidence type="ECO:0000256" key="5">
    <source>
        <dbReference type="ARBA" id="ARBA00022833"/>
    </source>
</evidence>
<evidence type="ECO:0000256" key="3">
    <source>
        <dbReference type="ARBA" id="ARBA00022723"/>
    </source>
</evidence>
<sequence length="211" mass="22138">MTNMHPRLPASSADGDETGDSIVGAYRVFYAVAVVCISIVIVCVLVASSSVAAWKACGFAAMAALLLGVVGYFAPKAWIRGRGRPASALLAVTATPGRTRTRAPGCACVLPANVPLPPAFAYLCPLKSDGSSKQEATASRVMCSVCLDGVHGGEMVRQLPACRHIFHVECVDMWLQSHRTCPTCRSVTKPPVMLTVKAAATEEAPESLPPV</sequence>
<evidence type="ECO:0000256" key="4">
    <source>
        <dbReference type="ARBA" id="ARBA00022771"/>
    </source>
</evidence>
<dbReference type="GO" id="GO:0008270">
    <property type="term" value="F:zinc ion binding"/>
    <property type="evidence" value="ECO:0007669"/>
    <property type="project" value="UniProtKB-KW"/>
</dbReference>
<dbReference type="EC" id="2.3.2.27" evidence="2"/>
<comment type="similarity">
    <text evidence="6">Belongs to the RING-type zinc finger family. ATL subfamily.</text>
</comment>
<keyword evidence="11" id="KW-1185">Reference proteome</keyword>
<evidence type="ECO:0000259" key="9">
    <source>
        <dbReference type="PROSITE" id="PS50089"/>
    </source>
</evidence>
<gene>
    <name evidence="10" type="ORF">QYE76_022026</name>
</gene>
<feature type="domain" description="RING-type" evidence="9">
    <location>
        <begin position="143"/>
        <end position="185"/>
    </location>
</feature>
<dbReference type="Gene3D" id="3.30.40.10">
    <property type="entry name" value="Zinc/RING finger domain, C3HC4 (zinc finger)"/>
    <property type="match status" value="1"/>
</dbReference>
<keyword evidence="5" id="KW-0862">Zinc</keyword>
<evidence type="ECO:0000313" key="10">
    <source>
        <dbReference type="EMBL" id="KAK1616509.1"/>
    </source>
</evidence>
<keyword evidence="8" id="KW-0472">Membrane</keyword>
<dbReference type="SUPFAM" id="SSF57850">
    <property type="entry name" value="RING/U-box"/>
    <property type="match status" value="1"/>
</dbReference>
<evidence type="ECO:0000256" key="2">
    <source>
        <dbReference type="ARBA" id="ARBA00012483"/>
    </source>
</evidence>
<dbReference type="EMBL" id="JAUUTY010000006">
    <property type="protein sequence ID" value="KAK1616509.1"/>
    <property type="molecule type" value="Genomic_DNA"/>
</dbReference>
<evidence type="ECO:0000256" key="8">
    <source>
        <dbReference type="SAM" id="Phobius"/>
    </source>
</evidence>
<dbReference type="Pfam" id="PF13639">
    <property type="entry name" value="zf-RING_2"/>
    <property type="match status" value="1"/>
</dbReference>
<reference evidence="10" key="1">
    <citation type="submission" date="2023-07" db="EMBL/GenBank/DDBJ databases">
        <title>A chromosome-level genome assembly of Lolium multiflorum.</title>
        <authorList>
            <person name="Chen Y."/>
            <person name="Copetti D."/>
            <person name="Kolliker R."/>
            <person name="Studer B."/>
        </authorList>
    </citation>
    <scope>NUCLEOTIDE SEQUENCE</scope>
    <source>
        <strain evidence="10">02402/16</strain>
        <tissue evidence="10">Leaf</tissue>
    </source>
</reference>
<comment type="caution">
    <text evidence="10">The sequence shown here is derived from an EMBL/GenBank/DDBJ whole genome shotgun (WGS) entry which is preliminary data.</text>
</comment>
<evidence type="ECO:0000256" key="1">
    <source>
        <dbReference type="ARBA" id="ARBA00000900"/>
    </source>
</evidence>
<dbReference type="CDD" id="cd16461">
    <property type="entry name" value="RING-H2_EL5-like"/>
    <property type="match status" value="1"/>
</dbReference>
<dbReference type="AlphaFoldDB" id="A0AAD8RAN0"/>
<protein>
    <recommendedName>
        <fullName evidence="2">RING-type E3 ubiquitin transferase</fullName>
        <ecNumber evidence="2">2.3.2.27</ecNumber>
    </recommendedName>
</protein>
<dbReference type="InterPro" id="IPR001841">
    <property type="entry name" value="Znf_RING"/>
</dbReference>
<comment type="catalytic activity">
    <reaction evidence="1">
        <text>S-ubiquitinyl-[E2 ubiquitin-conjugating enzyme]-L-cysteine + [acceptor protein]-L-lysine = [E2 ubiquitin-conjugating enzyme]-L-cysteine + N(6)-ubiquitinyl-[acceptor protein]-L-lysine.</text>
        <dbReference type="EC" id="2.3.2.27"/>
    </reaction>
</comment>
<dbReference type="InterPro" id="IPR053238">
    <property type="entry name" value="RING-H2_zinc_finger"/>
</dbReference>
<accession>A0AAD8RAN0</accession>